<dbReference type="Pfam" id="PF13346">
    <property type="entry name" value="ABC2_membrane_5"/>
    <property type="match status" value="1"/>
</dbReference>
<evidence type="ECO:0000313" key="2">
    <source>
        <dbReference type="EMBL" id="HJC51152.1"/>
    </source>
</evidence>
<feature type="transmembrane region" description="Helical" evidence="1">
    <location>
        <begin position="83"/>
        <end position="105"/>
    </location>
</feature>
<proteinExistence type="predicted"/>
<gene>
    <name evidence="2" type="ORF">H9754_11415</name>
</gene>
<dbReference type="AlphaFoldDB" id="A0A9D2PI65"/>
<feature type="transmembrane region" description="Helical" evidence="1">
    <location>
        <begin position="186"/>
        <end position="210"/>
    </location>
</feature>
<dbReference type="EMBL" id="DWWD01000045">
    <property type="protein sequence ID" value="HJC51152.1"/>
    <property type="molecule type" value="Genomic_DNA"/>
</dbReference>
<dbReference type="PANTHER" id="PTHR41309:SF2">
    <property type="entry name" value="MEMBRANE PROTEIN"/>
    <property type="match status" value="1"/>
</dbReference>
<organism evidence="2 3">
    <name type="scientific">Candidatus Anaerostipes avistercoris</name>
    <dbReference type="NCBI Taxonomy" id="2838462"/>
    <lineage>
        <taxon>Bacteria</taxon>
        <taxon>Bacillati</taxon>
        <taxon>Bacillota</taxon>
        <taxon>Clostridia</taxon>
        <taxon>Lachnospirales</taxon>
        <taxon>Lachnospiraceae</taxon>
        <taxon>Anaerostipes</taxon>
    </lineage>
</organism>
<keyword evidence="1" id="KW-0812">Transmembrane</keyword>
<reference evidence="2" key="2">
    <citation type="submission" date="2021-04" db="EMBL/GenBank/DDBJ databases">
        <authorList>
            <person name="Gilroy R."/>
        </authorList>
    </citation>
    <scope>NUCLEOTIDE SEQUENCE</scope>
    <source>
        <strain evidence="2">ChiSjej3B21-8574</strain>
    </source>
</reference>
<sequence>MKGLLLKDWYEIRYQYRWFLILLAVAGFSSATGQGNATFWGCYMMILVAMIPLNTMGYDEKSGWQKYSRCFPVSSKHLVLEKYLLGVIAQIVAVGVYLIFSAIFYFIPGVGTTREQFFMILAAMITVGIFPMALMLPLNIRFGMEKARVYLIFFVIVVSIAVGAMLSGAEDLPILNNFIAGINLDMLIRLLPLISIVLLAATYPLSVWFYNKKEW</sequence>
<feature type="transmembrane region" description="Helical" evidence="1">
    <location>
        <begin position="37"/>
        <end position="58"/>
    </location>
</feature>
<comment type="caution">
    <text evidence="2">The sequence shown here is derived from an EMBL/GenBank/DDBJ whole genome shotgun (WGS) entry which is preliminary data.</text>
</comment>
<dbReference type="Proteomes" id="UP000823904">
    <property type="component" value="Unassembled WGS sequence"/>
</dbReference>
<keyword evidence="1" id="KW-0472">Membrane</keyword>
<evidence type="ECO:0000313" key="3">
    <source>
        <dbReference type="Proteomes" id="UP000823904"/>
    </source>
</evidence>
<name>A0A9D2PI65_9FIRM</name>
<feature type="transmembrane region" description="Helical" evidence="1">
    <location>
        <begin position="12"/>
        <end position="31"/>
    </location>
</feature>
<evidence type="ECO:0000256" key="1">
    <source>
        <dbReference type="SAM" id="Phobius"/>
    </source>
</evidence>
<dbReference type="InterPro" id="IPR025699">
    <property type="entry name" value="ABC2_memb-like"/>
</dbReference>
<feature type="transmembrane region" description="Helical" evidence="1">
    <location>
        <begin position="149"/>
        <end position="166"/>
    </location>
</feature>
<feature type="transmembrane region" description="Helical" evidence="1">
    <location>
        <begin position="117"/>
        <end position="137"/>
    </location>
</feature>
<protein>
    <submittedName>
        <fullName evidence="2">ABC-2 transporter permease</fullName>
    </submittedName>
</protein>
<reference evidence="2" key="1">
    <citation type="journal article" date="2021" name="PeerJ">
        <title>Extensive microbial diversity within the chicken gut microbiome revealed by metagenomics and culture.</title>
        <authorList>
            <person name="Gilroy R."/>
            <person name="Ravi A."/>
            <person name="Getino M."/>
            <person name="Pursley I."/>
            <person name="Horton D.L."/>
            <person name="Alikhan N.F."/>
            <person name="Baker D."/>
            <person name="Gharbi K."/>
            <person name="Hall N."/>
            <person name="Watson M."/>
            <person name="Adriaenssens E.M."/>
            <person name="Foster-Nyarko E."/>
            <person name="Jarju S."/>
            <person name="Secka A."/>
            <person name="Antonio M."/>
            <person name="Oren A."/>
            <person name="Chaudhuri R.R."/>
            <person name="La Ragione R."/>
            <person name="Hildebrand F."/>
            <person name="Pallen M.J."/>
        </authorList>
    </citation>
    <scope>NUCLEOTIDE SEQUENCE</scope>
    <source>
        <strain evidence="2">ChiSjej3B21-8574</strain>
    </source>
</reference>
<accession>A0A9D2PI65</accession>
<dbReference type="PANTHER" id="PTHR41309">
    <property type="entry name" value="MEMBRANE PROTEIN-RELATED"/>
    <property type="match status" value="1"/>
</dbReference>
<keyword evidence="1" id="KW-1133">Transmembrane helix</keyword>